<name>A0A6C0CZA4_9ZZZZ</name>
<feature type="compositionally biased region" description="Pro residues" evidence="1">
    <location>
        <begin position="322"/>
        <end position="336"/>
    </location>
</feature>
<evidence type="ECO:0000256" key="1">
    <source>
        <dbReference type="SAM" id="MobiDB-lite"/>
    </source>
</evidence>
<dbReference type="AlphaFoldDB" id="A0A6C0CZA4"/>
<reference evidence="2" key="1">
    <citation type="journal article" date="2020" name="Nature">
        <title>Giant virus diversity and host interactions through global metagenomics.</title>
        <authorList>
            <person name="Schulz F."/>
            <person name="Roux S."/>
            <person name="Paez-Espino D."/>
            <person name="Jungbluth S."/>
            <person name="Walsh D.A."/>
            <person name="Denef V.J."/>
            <person name="McMahon K.D."/>
            <person name="Konstantinidis K.T."/>
            <person name="Eloe-Fadrosh E.A."/>
            <person name="Kyrpides N.C."/>
            <person name="Woyke T."/>
        </authorList>
    </citation>
    <scope>NUCLEOTIDE SEQUENCE</scope>
    <source>
        <strain evidence="2">GVMAG-M-3300023174-104</strain>
    </source>
</reference>
<protein>
    <submittedName>
        <fullName evidence="2">Uncharacterized protein</fullName>
    </submittedName>
</protein>
<accession>A0A6C0CZA4</accession>
<dbReference type="EMBL" id="MN739518">
    <property type="protein sequence ID" value="QHT10156.1"/>
    <property type="molecule type" value="Genomic_DNA"/>
</dbReference>
<evidence type="ECO:0000313" key="2">
    <source>
        <dbReference type="EMBL" id="QHT10156.1"/>
    </source>
</evidence>
<feature type="compositionally biased region" description="Pro residues" evidence="1">
    <location>
        <begin position="400"/>
        <end position="419"/>
    </location>
</feature>
<proteinExistence type="predicted"/>
<organism evidence="2">
    <name type="scientific">viral metagenome</name>
    <dbReference type="NCBI Taxonomy" id="1070528"/>
    <lineage>
        <taxon>unclassified sequences</taxon>
        <taxon>metagenomes</taxon>
        <taxon>organismal metagenomes</taxon>
    </lineage>
</organism>
<feature type="compositionally biased region" description="Pro residues" evidence="1">
    <location>
        <begin position="349"/>
        <end position="366"/>
    </location>
</feature>
<feature type="compositionally biased region" description="Polar residues" evidence="1">
    <location>
        <begin position="308"/>
        <end position="319"/>
    </location>
</feature>
<feature type="region of interest" description="Disordered" evidence="1">
    <location>
        <begin position="260"/>
        <end position="438"/>
    </location>
</feature>
<sequence length="518" mass="57250">MSVNQSLLNSLSQLLNIVWVWLSGMMFLDMTIYTNFFLVIESALSIVTGIFNDLTLLAVQYSNIAADPTLLSPSVNQYINMVWSECVVKMQNLVTEISNIGSWFSTTNFGNMASTELTALEQLLYQMNRLSIDSQLQILYSYFMEATGQVSNIRIQYLLDGVKSDCQNIYTHSLSTFFIVREDRGNMENQIFISSRLQISLQNFSPLFKSLCDKLKSLLSLVSISLTSEAASAAASVVPCAAAALYTPSSLHSSTPPASNPLYASFSNPTTQQPPTPQLSYDPYASHFDELNPEMTSPPLIPPIPSPVMTNNLTKSIANPPTHKPPLSLPPRPPPHPPRRPSPSSSSPIPKPPLPLLPPPPPPRRPSPSSSSPTPPKSPLPPQPPPPRRPSPSSSLPTSKSPPPPPPPPRRSSPSPKAPYVPIRQSNTAPPRRNHPQKFTKNLIVRDIKYSKNHRATYEVDRREDLDILETMNIMEVDDLSQLVQNHSYNGRWVIPVCVPSENGIDVQTIGNIVLHNY</sequence>
<feature type="compositionally biased region" description="Pro residues" evidence="1">
    <location>
        <begin position="373"/>
        <end position="390"/>
    </location>
</feature>